<accession>A0A7K0C4H5</accession>
<dbReference type="PROSITE" id="PS00211">
    <property type="entry name" value="ABC_TRANSPORTER_1"/>
    <property type="match status" value="1"/>
</dbReference>
<proteinExistence type="inferred from homology"/>
<evidence type="ECO:0000256" key="4">
    <source>
        <dbReference type="ARBA" id="ARBA00022840"/>
    </source>
</evidence>
<feature type="domain" description="ABC transporter" evidence="5">
    <location>
        <begin position="12"/>
        <end position="254"/>
    </location>
</feature>
<dbReference type="PANTHER" id="PTHR43776">
    <property type="entry name" value="TRANSPORT ATP-BINDING PROTEIN"/>
    <property type="match status" value="1"/>
</dbReference>
<dbReference type="InterPro" id="IPR017871">
    <property type="entry name" value="ABC_transporter-like_CS"/>
</dbReference>
<reference evidence="6 7" key="1">
    <citation type="submission" date="2019-10" db="EMBL/GenBank/DDBJ databases">
        <title>Actinomadura rubteroloni sp. nov. and Actinomadura macrotermitis sp. nov., isolated from the gut of fungus growing-termite Macrotermes natalensis.</title>
        <authorList>
            <person name="Benndorf R."/>
            <person name="Martin K."/>
            <person name="Kuefner M."/>
            <person name="De Beer W."/>
            <person name="Kaster A.-K."/>
            <person name="Vollmers J."/>
            <person name="Poulsen M."/>
            <person name="Beemelmanns C."/>
        </authorList>
    </citation>
    <scope>NUCLEOTIDE SEQUENCE [LARGE SCALE GENOMIC DNA]</scope>
    <source>
        <strain evidence="6 7">RB68</strain>
    </source>
</reference>
<dbReference type="EMBL" id="WEGH01000004">
    <property type="protein sequence ID" value="MQY08335.1"/>
    <property type="molecule type" value="Genomic_DNA"/>
</dbReference>
<dbReference type="InterPro" id="IPR003593">
    <property type="entry name" value="AAA+_ATPase"/>
</dbReference>
<gene>
    <name evidence="6" type="primary">oppF_1</name>
    <name evidence="6" type="ORF">ACRB68_64420</name>
</gene>
<evidence type="ECO:0000256" key="2">
    <source>
        <dbReference type="ARBA" id="ARBA00022448"/>
    </source>
</evidence>
<dbReference type="Gene3D" id="3.40.50.300">
    <property type="entry name" value="P-loop containing nucleotide triphosphate hydrolases"/>
    <property type="match status" value="1"/>
</dbReference>
<comment type="caution">
    <text evidence="6">The sequence shown here is derived from an EMBL/GenBank/DDBJ whole genome shotgun (WGS) entry which is preliminary data.</text>
</comment>
<sequence length="268" mass="28972">MTDLLEIDHVTVRFGAASRLRRLLGGDGPVVAVDDVSLRVPRGAALGVVGESGSGKSTLMRAVMGLTGVDAGEIRFDGRRLERRRDVATRRAMQMVFQDPGTTLNPARTVGAVLEELLRVHRVVPGERVARRVEELLDLVHLPASLRDARPHRLSGGQKQRVAIARALALEPRLLIADEATSALDVAVQASVLDLLAELRETTGITLVCITHDLDLVRYLCDSAVVMRSGRVVEAAPVDELFAAPRTDYTRELIAAVPTLTTGNEDQA</sequence>
<dbReference type="InterPro" id="IPR003439">
    <property type="entry name" value="ABC_transporter-like_ATP-bd"/>
</dbReference>
<evidence type="ECO:0000259" key="5">
    <source>
        <dbReference type="PROSITE" id="PS50893"/>
    </source>
</evidence>
<evidence type="ECO:0000256" key="3">
    <source>
        <dbReference type="ARBA" id="ARBA00022741"/>
    </source>
</evidence>
<protein>
    <submittedName>
        <fullName evidence="6">Oligopeptide transport ATP-binding protein OppF</fullName>
    </submittedName>
</protein>
<comment type="similarity">
    <text evidence="1">Belongs to the ABC transporter superfamily.</text>
</comment>
<keyword evidence="4 6" id="KW-0067">ATP-binding</keyword>
<keyword evidence="3" id="KW-0547">Nucleotide-binding</keyword>
<evidence type="ECO:0000313" key="7">
    <source>
        <dbReference type="Proteomes" id="UP000487268"/>
    </source>
</evidence>
<dbReference type="Proteomes" id="UP000487268">
    <property type="component" value="Unassembled WGS sequence"/>
</dbReference>
<keyword evidence="7" id="KW-1185">Reference proteome</keyword>
<evidence type="ECO:0000256" key="1">
    <source>
        <dbReference type="ARBA" id="ARBA00005417"/>
    </source>
</evidence>
<dbReference type="PANTHER" id="PTHR43776:SF7">
    <property type="entry name" value="D,D-DIPEPTIDE TRANSPORT ATP-BINDING PROTEIN DDPF-RELATED"/>
    <property type="match status" value="1"/>
</dbReference>
<dbReference type="PROSITE" id="PS50893">
    <property type="entry name" value="ABC_TRANSPORTER_2"/>
    <property type="match status" value="1"/>
</dbReference>
<name>A0A7K0C4H5_9ACTN</name>
<keyword evidence="2" id="KW-0813">Transport</keyword>
<dbReference type="RefSeq" id="WP_328595049.1">
    <property type="nucleotide sequence ID" value="NZ_WEGH01000004.1"/>
</dbReference>
<dbReference type="InterPro" id="IPR050319">
    <property type="entry name" value="ABC_transp_ATP-bind"/>
</dbReference>
<dbReference type="GO" id="GO:0005524">
    <property type="term" value="F:ATP binding"/>
    <property type="evidence" value="ECO:0007669"/>
    <property type="project" value="UniProtKB-KW"/>
</dbReference>
<dbReference type="SMART" id="SM00382">
    <property type="entry name" value="AAA"/>
    <property type="match status" value="1"/>
</dbReference>
<organism evidence="6 7">
    <name type="scientific">Actinomadura macrotermitis</name>
    <dbReference type="NCBI Taxonomy" id="2585200"/>
    <lineage>
        <taxon>Bacteria</taxon>
        <taxon>Bacillati</taxon>
        <taxon>Actinomycetota</taxon>
        <taxon>Actinomycetes</taxon>
        <taxon>Streptosporangiales</taxon>
        <taxon>Thermomonosporaceae</taxon>
        <taxon>Actinomadura</taxon>
    </lineage>
</organism>
<evidence type="ECO:0000313" key="6">
    <source>
        <dbReference type="EMBL" id="MQY08335.1"/>
    </source>
</evidence>
<dbReference type="AlphaFoldDB" id="A0A7K0C4H5"/>
<dbReference type="GO" id="GO:0055085">
    <property type="term" value="P:transmembrane transport"/>
    <property type="evidence" value="ECO:0007669"/>
    <property type="project" value="UniProtKB-ARBA"/>
</dbReference>
<dbReference type="GO" id="GO:0016887">
    <property type="term" value="F:ATP hydrolysis activity"/>
    <property type="evidence" value="ECO:0007669"/>
    <property type="project" value="InterPro"/>
</dbReference>
<dbReference type="Pfam" id="PF00005">
    <property type="entry name" value="ABC_tran"/>
    <property type="match status" value="1"/>
</dbReference>
<dbReference type="SUPFAM" id="SSF52540">
    <property type="entry name" value="P-loop containing nucleoside triphosphate hydrolases"/>
    <property type="match status" value="1"/>
</dbReference>
<dbReference type="CDD" id="cd03257">
    <property type="entry name" value="ABC_NikE_OppD_transporters"/>
    <property type="match status" value="1"/>
</dbReference>
<dbReference type="InterPro" id="IPR027417">
    <property type="entry name" value="P-loop_NTPase"/>
</dbReference>